<evidence type="ECO:0000256" key="2">
    <source>
        <dbReference type="PIRNR" id="PIRNR002070"/>
    </source>
</evidence>
<evidence type="ECO:0000313" key="5">
    <source>
        <dbReference type="EMBL" id="WPU94704.1"/>
    </source>
</evidence>
<proteinExistence type="predicted"/>
<evidence type="ECO:0000256" key="4">
    <source>
        <dbReference type="SAM" id="MobiDB-lite"/>
    </source>
</evidence>
<evidence type="ECO:0000256" key="1">
    <source>
        <dbReference type="ARBA" id="ARBA00023125"/>
    </source>
</evidence>
<feature type="region of interest" description="Disordered" evidence="4">
    <location>
        <begin position="104"/>
        <end position="132"/>
    </location>
</feature>
<evidence type="ECO:0000313" key="6">
    <source>
        <dbReference type="Proteomes" id="UP001324380"/>
    </source>
</evidence>
<dbReference type="NCBIfam" id="TIGR00621">
    <property type="entry name" value="ssb"/>
    <property type="match status" value="1"/>
</dbReference>
<dbReference type="GO" id="GO:0003677">
    <property type="term" value="F:DNA binding"/>
    <property type="evidence" value="ECO:0007669"/>
    <property type="project" value="UniProtKB-KW"/>
</dbReference>
<dbReference type="EMBL" id="CP139558">
    <property type="protein sequence ID" value="WPU94704.1"/>
    <property type="molecule type" value="Genomic_DNA"/>
</dbReference>
<dbReference type="InterPro" id="IPR011344">
    <property type="entry name" value="ssDNA-bd"/>
</dbReference>
<dbReference type="SUPFAM" id="SSF50249">
    <property type="entry name" value="Nucleic acid-binding proteins"/>
    <property type="match status" value="1"/>
</dbReference>
<feature type="compositionally biased region" description="Basic and acidic residues" evidence="4">
    <location>
        <begin position="106"/>
        <end position="118"/>
    </location>
</feature>
<dbReference type="Pfam" id="PF00436">
    <property type="entry name" value="SSB"/>
    <property type="match status" value="1"/>
</dbReference>
<dbReference type="PIRSF" id="PIRSF002070">
    <property type="entry name" value="SSB"/>
    <property type="match status" value="1"/>
</dbReference>
<keyword evidence="6" id="KW-1185">Reference proteome</keyword>
<organism evidence="5 6">
    <name type="scientific">Mucilaginibacter sabulilitoris</name>
    <dbReference type="NCBI Taxonomy" id="1173583"/>
    <lineage>
        <taxon>Bacteria</taxon>
        <taxon>Pseudomonadati</taxon>
        <taxon>Bacteroidota</taxon>
        <taxon>Sphingobacteriia</taxon>
        <taxon>Sphingobacteriales</taxon>
        <taxon>Sphingobacteriaceae</taxon>
        <taxon>Mucilaginibacter</taxon>
    </lineage>
</organism>
<dbReference type="CDD" id="cd04496">
    <property type="entry name" value="SSB_OBF"/>
    <property type="match status" value="1"/>
</dbReference>
<reference evidence="5 6" key="1">
    <citation type="submission" date="2023-11" db="EMBL/GenBank/DDBJ databases">
        <title>Analysis of the Genomes of Mucilaginibacter gossypii cycad 4 and M. sabulilitoris SNA2: microbes with the potential for plant growth promotion.</title>
        <authorList>
            <person name="Hirsch A.M."/>
            <person name="Humm E."/>
            <person name="Rubbi M."/>
            <person name="Del Vecchio G."/>
            <person name="Ha S.M."/>
            <person name="Pellegrini M."/>
            <person name="Gunsalus R.P."/>
        </authorList>
    </citation>
    <scope>NUCLEOTIDE SEQUENCE [LARGE SCALE GENOMIC DNA]</scope>
    <source>
        <strain evidence="5 6">SNA2</strain>
    </source>
</reference>
<evidence type="ECO:0000256" key="3">
    <source>
        <dbReference type="RuleBase" id="RU000524"/>
    </source>
</evidence>
<dbReference type="InterPro" id="IPR012340">
    <property type="entry name" value="NA-bd_OB-fold"/>
</dbReference>
<keyword evidence="1 2" id="KW-0238">DNA-binding</keyword>
<dbReference type="Proteomes" id="UP001324380">
    <property type="component" value="Chromosome"/>
</dbReference>
<dbReference type="InterPro" id="IPR000424">
    <property type="entry name" value="Primosome_PriB/ssb"/>
</dbReference>
<name>A0ABZ0TP94_9SPHI</name>
<gene>
    <name evidence="5" type="ORF">SNE25_04115</name>
</gene>
<accession>A0ABZ0TP94</accession>
<dbReference type="Gene3D" id="2.40.50.140">
    <property type="entry name" value="Nucleic acid-binding proteins"/>
    <property type="match status" value="1"/>
</dbReference>
<dbReference type="RefSeq" id="WP_321563820.1">
    <property type="nucleotide sequence ID" value="NZ_CP139558.1"/>
</dbReference>
<sequence length="132" mass="14183">METLTGRLTADAKVSVVNNDKKVVNFSIAMNDSYRSNGETVRTTTYVDCAYWINEAVGEYLKKGLVVQLFGRLGARAWNDKDGNAHAAITLNVSRIIFIGGATGENADKPAQKAEKKQGANAGGGNDDDLPF</sequence>
<dbReference type="PROSITE" id="PS50935">
    <property type="entry name" value="SSB"/>
    <property type="match status" value="1"/>
</dbReference>
<protein>
    <recommendedName>
        <fullName evidence="2 3">Single-stranded DNA-binding protein</fullName>
    </recommendedName>
</protein>